<keyword evidence="2" id="KW-1185">Reference proteome</keyword>
<dbReference type="EMBL" id="CDGG01000001">
    <property type="protein sequence ID" value="CEI80994.1"/>
    <property type="molecule type" value="Genomic_DNA"/>
</dbReference>
<evidence type="ECO:0000313" key="2">
    <source>
        <dbReference type="Proteomes" id="UP000040453"/>
    </source>
</evidence>
<organism evidence="1 2">
    <name type="scientific">Oceanobacillus oncorhynchi</name>
    <dbReference type="NCBI Taxonomy" id="545501"/>
    <lineage>
        <taxon>Bacteria</taxon>
        <taxon>Bacillati</taxon>
        <taxon>Bacillota</taxon>
        <taxon>Bacilli</taxon>
        <taxon>Bacillales</taxon>
        <taxon>Bacillaceae</taxon>
        <taxon>Oceanobacillus</taxon>
    </lineage>
</organism>
<evidence type="ECO:0000313" key="1">
    <source>
        <dbReference type="EMBL" id="CEI80994.1"/>
    </source>
</evidence>
<dbReference type="OrthoDB" id="2417337at2"/>
<dbReference type="GO" id="GO:0030420">
    <property type="term" value="P:establishment of competence for transformation"/>
    <property type="evidence" value="ECO:0007669"/>
    <property type="project" value="InterPro"/>
</dbReference>
<dbReference type="STRING" id="545501.BN997_00807"/>
<protein>
    <submittedName>
        <fullName evidence="1">Competence transcription factor</fullName>
    </submittedName>
</protein>
<dbReference type="AlphaFoldDB" id="A0A0A1MMD9"/>
<gene>
    <name evidence="1" type="primary">comK_1</name>
    <name evidence="1" type="ORF">BN997_00807</name>
</gene>
<proteinExistence type="predicted"/>
<dbReference type="RefSeq" id="WP_042529838.1">
    <property type="nucleotide sequence ID" value="NZ_CDGG01000001.1"/>
</dbReference>
<dbReference type="InterPro" id="IPR010461">
    <property type="entry name" value="ComK"/>
</dbReference>
<name>A0A0A1MMD9_9BACI</name>
<reference evidence="1 2" key="1">
    <citation type="submission" date="2014-11" db="EMBL/GenBank/DDBJ databases">
        <authorList>
            <person name="Urmite Genomes Urmite Genomes"/>
        </authorList>
    </citation>
    <scope>NUCLEOTIDE SEQUENCE [LARGE SCALE GENOMIC DNA]</scope>
    <source>
        <strain evidence="1 2">Oc5</strain>
    </source>
</reference>
<accession>A0A0A1MMD9</accession>
<dbReference type="Pfam" id="PF06338">
    <property type="entry name" value="ComK"/>
    <property type="match status" value="1"/>
</dbReference>
<dbReference type="Proteomes" id="UP000040453">
    <property type="component" value="Unassembled WGS sequence"/>
</dbReference>
<sequence length="182" mass="20325">MAPIYEITGKTMAILPGTTSKSASKVLESNNEHMLTFKEKPFEIIEQNCIKNLSSYAGRRASVLHYTSYTQKTPVPVSVARGIIVFPTQGLSNKKCVWIFYQHVSKIIKKSDGSDIIFKDGTTLFLKISKKQLTNQLSRCKRLNGIIENIEENGVPPSEDPSEALGRILSTLIQKEPVEPQK</sequence>